<reference evidence="2 3" key="1">
    <citation type="journal article" date="2019" name="Philos. Trans. R. Soc. Lond., B, Biol. Sci.">
        <title>Ant behaviour and brain gene expression of defending hosts depend on the ecological success of the intruding social parasite.</title>
        <authorList>
            <person name="Kaur R."/>
            <person name="Stoldt M."/>
            <person name="Jongepier E."/>
            <person name="Feldmeyer B."/>
            <person name="Menzel F."/>
            <person name="Bornberg-Bauer E."/>
            <person name="Foitzik S."/>
        </authorList>
    </citation>
    <scope>NUCLEOTIDE SEQUENCE [LARGE SCALE GENOMIC DNA]</scope>
    <source>
        <tissue evidence="2">Whole body</tissue>
    </source>
</reference>
<protein>
    <submittedName>
        <fullName evidence="2">Uncharacterized protein</fullName>
    </submittedName>
</protein>
<comment type="caution">
    <text evidence="2">The sequence shown here is derived from an EMBL/GenBank/DDBJ whole genome shotgun (WGS) entry which is preliminary data.</text>
</comment>
<dbReference type="Proteomes" id="UP000310200">
    <property type="component" value="Unassembled WGS sequence"/>
</dbReference>
<organism evidence="2 3">
    <name type="scientific">Temnothorax longispinosus</name>
    <dbReference type="NCBI Taxonomy" id="300112"/>
    <lineage>
        <taxon>Eukaryota</taxon>
        <taxon>Metazoa</taxon>
        <taxon>Ecdysozoa</taxon>
        <taxon>Arthropoda</taxon>
        <taxon>Hexapoda</taxon>
        <taxon>Insecta</taxon>
        <taxon>Pterygota</taxon>
        <taxon>Neoptera</taxon>
        <taxon>Endopterygota</taxon>
        <taxon>Hymenoptera</taxon>
        <taxon>Apocrita</taxon>
        <taxon>Aculeata</taxon>
        <taxon>Formicoidea</taxon>
        <taxon>Formicidae</taxon>
        <taxon>Myrmicinae</taxon>
        <taxon>Temnothorax</taxon>
    </lineage>
</organism>
<evidence type="ECO:0000256" key="1">
    <source>
        <dbReference type="SAM" id="MobiDB-lite"/>
    </source>
</evidence>
<sequence>TKTSNKEFEIFHVCKTSAREKPPRTTASSLPSLTPDGPPPFFARPPLATALYLASTSNPTPFPTPTASFTAAFTATAAAAAVALRQPPLAPDSK</sequence>
<accession>A0A4S2KVY1</accession>
<name>A0A4S2KVY1_9HYME</name>
<evidence type="ECO:0000313" key="2">
    <source>
        <dbReference type="EMBL" id="TGZ52288.1"/>
    </source>
</evidence>
<feature type="region of interest" description="Disordered" evidence="1">
    <location>
        <begin position="17"/>
        <end position="41"/>
    </location>
</feature>
<keyword evidence="3" id="KW-1185">Reference proteome</keyword>
<dbReference type="EMBL" id="QBLH01001337">
    <property type="protein sequence ID" value="TGZ52288.1"/>
    <property type="molecule type" value="Genomic_DNA"/>
</dbReference>
<feature type="non-terminal residue" evidence="2">
    <location>
        <position position="1"/>
    </location>
</feature>
<proteinExistence type="predicted"/>
<gene>
    <name evidence="2" type="ORF">DBV15_09231</name>
</gene>
<dbReference type="AlphaFoldDB" id="A0A4S2KVY1"/>
<evidence type="ECO:0000313" key="3">
    <source>
        <dbReference type="Proteomes" id="UP000310200"/>
    </source>
</evidence>